<dbReference type="EMBL" id="JAULSJ010000002">
    <property type="protein sequence ID" value="MDO3423511.1"/>
    <property type="molecule type" value="Genomic_DNA"/>
</dbReference>
<proteinExistence type="predicted"/>
<accession>A0ABT8TXJ0</accession>
<sequence length="172" mass="19828">MNYKRRMIYAFDTYYYDDYAHTVCLVFQDWNSEQEAEIFTEKTSITSDYESGAFYKRELPCILSLLNKIQLQQGDVIIIDGYVTLDEEGKIGLGGHLYEALDQKFTVVGIAKNGFNTPDSRRRTVYRGESKTPLFVTAKGADVDEIKQKVEQMHGNFRIPTLLKKLDQLSRS</sequence>
<gene>
    <name evidence="1" type="ORF">QWT87_01335</name>
</gene>
<keyword evidence="1" id="KW-0540">Nuclease</keyword>
<dbReference type="Gene3D" id="3.30.2170.10">
    <property type="entry name" value="archaeoglobus fulgidus dsm 4304 superfamily"/>
    <property type="match status" value="1"/>
</dbReference>
<dbReference type="Pfam" id="PF04493">
    <property type="entry name" value="Endonuclease_5"/>
    <property type="match status" value="1"/>
</dbReference>
<keyword evidence="1" id="KW-0378">Hydrolase</keyword>
<protein>
    <submittedName>
        <fullName evidence="1">Endonuclease V</fullName>
    </submittedName>
</protein>
<evidence type="ECO:0000313" key="2">
    <source>
        <dbReference type="Proteomes" id="UP001168128"/>
    </source>
</evidence>
<keyword evidence="2" id="KW-1185">Reference proteome</keyword>
<keyword evidence="1" id="KW-0255">Endonuclease</keyword>
<organism evidence="1 2">
    <name type="scientific">Chryseobacterium urinae</name>
    <dbReference type="NCBI Taxonomy" id="3058400"/>
    <lineage>
        <taxon>Bacteria</taxon>
        <taxon>Pseudomonadati</taxon>
        <taxon>Bacteroidota</taxon>
        <taxon>Flavobacteriia</taxon>
        <taxon>Flavobacteriales</taxon>
        <taxon>Weeksellaceae</taxon>
        <taxon>Chryseobacterium group</taxon>
        <taxon>Chryseobacterium</taxon>
    </lineage>
</organism>
<name>A0ABT8TXJ0_9FLAO</name>
<comment type="caution">
    <text evidence="1">The sequence shown here is derived from an EMBL/GenBank/DDBJ whole genome shotgun (WGS) entry which is preliminary data.</text>
</comment>
<evidence type="ECO:0000313" key="1">
    <source>
        <dbReference type="EMBL" id="MDO3423511.1"/>
    </source>
</evidence>
<dbReference type="GO" id="GO:0004519">
    <property type="term" value="F:endonuclease activity"/>
    <property type="evidence" value="ECO:0007669"/>
    <property type="project" value="UniProtKB-KW"/>
</dbReference>
<reference evidence="1" key="1">
    <citation type="submission" date="2023-07" db="EMBL/GenBank/DDBJ databases">
        <title>AMR profile of multidrug- resistance Chryseobacterium gambrini related strain.</title>
        <authorList>
            <person name="Kirdat K."/>
            <person name="Bhatt A."/>
            <person name="Kuyare S."/>
            <person name="Yadav A."/>
        </authorList>
    </citation>
    <scope>NUCLEOTIDE SEQUENCE</scope>
    <source>
        <strain evidence="1">APV-1</strain>
    </source>
</reference>
<dbReference type="InterPro" id="IPR007581">
    <property type="entry name" value="Endonuclease-V"/>
</dbReference>
<dbReference type="RefSeq" id="WP_302713258.1">
    <property type="nucleotide sequence ID" value="NZ_JAULSJ010000002.1"/>
</dbReference>
<dbReference type="Proteomes" id="UP001168128">
    <property type="component" value="Unassembled WGS sequence"/>
</dbReference>